<evidence type="ECO:0000313" key="3">
    <source>
        <dbReference type="Proteomes" id="UP000249185"/>
    </source>
</evidence>
<evidence type="ECO:0000313" key="2">
    <source>
        <dbReference type="EMBL" id="PZQ47734.1"/>
    </source>
</evidence>
<dbReference type="InterPro" id="IPR006311">
    <property type="entry name" value="TAT_signal"/>
</dbReference>
<dbReference type="EMBL" id="QFPW01000015">
    <property type="protein sequence ID" value="PZQ47734.1"/>
    <property type="molecule type" value="Genomic_DNA"/>
</dbReference>
<keyword evidence="1" id="KW-0732">Signal</keyword>
<name>A0A2W5N3R3_RHOSU</name>
<proteinExistence type="predicted"/>
<comment type="caution">
    <text evidence="2">The sequence shown here is derived from an EMBL/GenBank/DDBJ whole genome shotgun (WGS) entry which is preliminary data.</text>
</comment>
<gene>
    <name evidence="2" type="ORF">DI556_16080</name>
</gene>
<evidence type="ECO:0000256" key="1">
    <source>
        <dbReference type="SAM" id="SignalP"/>
    </source>
</evidence>
<reference evidence="2 3" key="1">
    <citation type="submission" date="2017-08" db="EMBL/GenBank/DDBJ databases">
        <title>Infants hospitalized years apart are colonized by the same room-sourced microbial strains.</title>
        <authorList>
            <person name="Brooks B."/>
            <person name="Olm M.R."/>
            <person name="Firek B.A."/>
            <person name="Baker R."/>
            <person name="Thomas B.C."/>
            <person name="Morowitz M.J."/>
            <person name="Banfield J.F."/>
        </authorList>
    </citation>
    <scope>NUCLEOTIDE SEQUENCE [LARGE SCALE GENOMIC DNA]</scope>
    <source>
        <strain evidence="2">S2_005_002_R2_34</strain>
    </source>
</reference>
<accession>A0A2W5N3R3</accession>
<sequence length="69" mass="6899">MLDRRTFLTSTFGAVAALAVGLPAARALAEPLAGLAPGGLPAGLGQGLHFVDGWILTDADIRALGTDAV</sequence>
<protein>
    <submittedName>
        <fullName evidence="2">Uncharacterized protein</fullName>
    </submittedName>
</protein>
<dbReference type="AlphaFoldDB" id="A0A2W5N3R3"/>
<dbReference type="Proteomes" id="UP000249185">
    <property type="component" value="Unassembled WGS sequence"/>
</dbReference>
<dbReference type="PROSITE" id="PS51318">
    <property type="entry name" value="TAT"/>
    <property type="match status" value="1"/>
</dbReference>
<feature type="signal peptide" evidence="1">
    <location>
        <begin position="1"/>
        <end position="29"/>
    </location>
</feature>
<feature type="chain" id="PRO_5015952861" evidence="1">
    <location>
        <begin position="30"/>
        <end position="69"/>
    </location>
</feature>
<organism evidence="2 3">
    <name type="scientific">Rhodovulum sulfidophilum</name>
    <name type="common">Rhodobacter sulfidophilus</name>
    <dbReference type="NCBI Taxonomy" id="35806"/>
    <lineage>
        <taxon>Bacteria</taxon>
        <taxon>Pseudomonadati</taxon>
        <taxon>Pseudomonadota</taxon>
        <taxon>Alphaproteobacteria</taxon>
        <taxon>Rhodobacterales</taxon>
        <taxon>Paracoccaceae</taxon>
        <taxon>Rhodovulum</taxon>
    </lineage>
</organism>